<dbReference type="Proteomes" id="UP000237000">
    <property type="component" value="Unassembled WGS sequence"/>
</dbReference>
<organism evidence="1 2">
    <name type="scientific">Trema orientale</name>
    <name type="common">Charcoal tree</name>
    <name type="synonym">Celtis orientalis</name>
    <dbReference type="NCBI Taxonomy" id="63057"/>
    <lineage>
        <taxon>Eukaryota</taxon>
        <taxon>Viridiplantae</taxon>
        <taxon>Streptophyta</taxon>
        <taxon>Embryophyta</taxon>
        <taxon>Tracheophyta</taxon>
        <taxon>Spermatophyta</taxon>
        <taxon>Magnoliopsida</taxon>
        <taxon>eudicotyledons</taxon>
        <taxon>Gunneridae</taxon>
        <taxon>Pentapetalae</taxon>
        <taxon>rosids</taxon>
        <taxon>fabids</taxon>
        <taxon>Rosales</taxon>
        <taxon>Cannabaceae</taxon>
        <taxon>Trema</taxon>
    </lineage>
</organism>
<sequence length="104" mass="11264">MRSTTAPQEVTKVRKLHLFWKRQLEVSGPSWIHTTTTIIVVDYNDSRIVVVWLLGRDFLVLTTSTPNGDVPEGPTFGPVPTTGLAKVPGLSEAIVVVVAKLGVG</sequence>
<dbReference type="InParanoid" id="A0A2P5B140"/>
<dbReference type="EMBL" id="JXTC01000635">
    <property type="protein sequence ID" value="PON42530.1"/>
    <property type="molecule type" value="Genomic_DNA"/>
</dbReference>
<gene>
    <name evidence="1" type="ORF">TorRG33x02_335660</name>
</gene>
<proteinExistence type="predicted"/>
<dbReference type="OrthoDB" id="10288314at2759"/>
<protein>
    <submittedName>
        <fullName evidence="1">Uncharacterized protein</fullName>
    </submittedName>
</protein>
<accession>A0A2P5B140</accession>
<keyword evidence="2" id="KW-1185">Reference proteome</keyword>
<name>A0A2P5B140_TREOI</name>
<evidence type="ECO:0000313" key="1">
    <source>
        <dbReference type="EMBL" id="PON42530.1"/>
    </source>
</evidence>
<reference evidence="2" key="1">
    <citation type="submission" date="2016-06" db="EMBL/GenBank/DDBJ databases">
        <title>Parallel loss of symbiosis genes in relatives of nitrogen-fixing non-legume Parasponia.</title>
        <authorList>
            <person name="Van Velzen R."/>
            <person name="Holmer R."/>
            <person name="Bu F."/>
            <person name="Rutten L."/>
            <person name="Van Zeijl A."/>
            <person name="Liu W."/>
            <person name="Santuari L."/>
            <person name="Cao Q."/>
            <person name="Sharma T."/>
            <person name="Shen D."/>
            <person name="Roswanjaya Y."/>
            <person name="Wardhani T."/>
            <person name="Kalhor M.S."/>
            <person name="Jansen J."/>
            <person name="Van den Hoogen J."/>
            <person name="Gungor B."/>
            <person name="Hartog M."/>
            <person name="Hontelez J."/>
            <person name="Verver J."/>
            <person name="Yang W.-C."/>
            <person name="Schijlen E."/>
            <person name="Repin R."/>
            <person name="Schilthuizen M."/>
            <person name="Schranz E."/>
            <person name="Heidstra R."/>
            <person name="Miyata K."/>
            <person name="Fedorova E."/>
            <person name="Kohlen W."/>
            <person name="Bisseling T."/>
            <person name="Smit S."/>
            <person name="Geurts R."/>
        </authorList>
    </citation>
    <scope>NUCLEOTIDE SEQUENCE [LARGE SCALE GENOMIC DNA]</scope>
    <source>
        <strain evidence="2">cv. RG33-2</strain>
    </source>
</reference>
<evidence type="ECO:0000313" key="2">
    <source>
        <dbReference type="Proteomes" id="UP000237000"/>
    </source>
</evidence>
<dbReference type="AlphaFoldDB" id="A0A2P5B140"/>
<comment type="caution">
    <text evidence="1">The sequence shown here is derived from an EMBL/GenBank/DDBJ whole genome shotgun (WGS) entry which is preliminary data.</text>
</comment>